<organism evidence="5 6">
    <name type="scientific">Capronia coronata CBS 617.96</name>
    <dbReference type="NCBI Taxonomy" id="1182541"/>
    <lineage>
        <taxon>Eukaryota</taxon>
        <taxon>Fungi</taxon>
        <taxon>Dikarya</taxon>
        <taxon>Ascomycota</taxon>
        <taxon>Pezizomycotina</taxon>
        <taxon>Eurotiomycetes</taxon>
        <taxon>Chaetothyriomycetidae</taxon>
        <taxon>Chaetothyriales</taxon>
        <taxon>Herpotrichiellaceae</taxon>
        <taxon>Capronia</taxon>
    </lineage>
</organism>
<comment type="similarity">
    <text evidence="2">Belongs to the ESS2 family.</text>
</comment>
<gene>
    <name evidence="5" type="ORF">A1O1_07519</name>
</gene>
<dbReference type="PANTHER" id="PTHR12940">
    <property type="entry name" value="ES-2 PROTEIN - RELATED"/>
    <property type="match status" value="1"/>
</dbReference>
<evidence type="ECO:0000256" key="3">
    <source>
        <dbReference type="ARBA" id="ARBA00023242"/>
    </source>
</evidence>
<evidence type="ECO:0000256" key="2">
    <source>
        <dbReference type="ARBA" id="ARBA00009072"/>
    </source>
</evidence>
<evidence type="ECO:0000256" key="4">
    <source>
        <dbReference type="SAM" id="MobiDB-lite"/>
    </source>
</evidence>
<feature type="compositionally biased region" description="Low complexity" evidence="4">
    <location>
        <begin position="494"/>
        <end position="523"/>
    </location>
</feature>
<proteinExistence type="inferred from homology"/>
<feature type="region of interest" description="Disordered" evidence="4">
    <location>
        <begin position="537"/>
        <end position="575"/>
    </location>
</feature>
<dbReference type="GeneID" id="19162375"/>
<comment type="caution">
    <text evidence="5">The sequence shown here is derived from an EMBL/GenBank/DDBJ whole genome shotgun (WGS) entry which is preliminary data.</text>
</comment>
<keyword evidence="3" id="KW-0539">Nucleus</keyword>
<dbReference type="Proteomes" id="UP000019484">
    <property type="component" value="Unassembled WGS sequence"/>
</dbReference>
<dbReference type="EMBL" id="AMWN01000006">
    <property type="protein sequence ID" value="EXJ83890.1"/>
    <property type="molecule type" value="Genomic_DNA"/>
</dbReference>
<dbReference type="AlphaFoldDB" id="W9Y2P8"/>
<feature type="region of interest" description="Disordered" evidence="4">
    <location>
        <begin position="473"/>
        <end position="523"/>
    </location>
</feature>
<evidence type="ECO:0008006" key="7">
    <source>
        <dbReference type="Google" id="ProtNLM"/>
    </source>
</evidence>
<dbReference type="HOGENOM" id="CLU_024820_0_0_1"/>
<dbReference type="PANTHER" id="PTHR12940:SF0">
    <property type="entry name" value="SPLICING FACTOR ESS-2 HOMOLOG"/>
    <property type="match status" value="1"/>
</dbReference>
<dbReference type="RefSeq" id="XP_007726576.1">
    <property type="nucleotide sequence ID" value="XM_007728386.1"/>
</dbReference>
<dbReference type="STRING" id="1182541.W9Y2P8"/>
<dbReference type="Pfam" id="PF09751">
    <property type="entry name" value="Es2"/>
    <property type="match status" value="1"/>
</dbReference>
<evidence type="ECO:0000313" key="6">
    <source>
        <dbReference type="Proteomes" id="UP000019484"/>
    </source>
</evidence>
<protein>
    <recommendedName>
        <fullName evidence="7">Nuclear protein DGCR14</fullName>
    </recommendedName>
</protein>
<feature type="region of interest" description="Disordered" evidence="4">
    <location>
        <begin position="380"/>
        <end position="409"/>
    </location>
</feature>
<feature type="region of interest" description="Disordered" evidence="4">
    <location>
        <begin position="96"/>
        <end position="142"/>
    </location>
</feature>
<keyword evidence="6" id="KW-1185">Reference proteome</keyword>
<accession>W9Y2P8</accession>
<dbReference type="OrthoDB" id="19679at2759"/>
<feature type="compositionally biased region" description="Polar residues" evidence="4">
    <location>
        <begin position="116"/>
        <end position="134"/>
    </location>
</feature>
<dbReference type="InterPro" id="IPR019148">
    <property type="entry name" value="Nuclear_protein_DGCR14_ESS-2"/>
</dbReference>
<feature type="region of interest" description="Disordered" evidence="4">
    <location>
        <begin position="234"/>
        <end position="275"/>
    </location>
</feature>
<comment type="subcellular location">
    <subcellularLocation>
        <location evidence="1">Nucleus</location>
    </subcellularLocation>
</comment>
<evidence type="ECO:0000256" key="1">
    <source>
        <dbReference type="ARBA" id="ARBA00004123"/>
    </source>
</evidence>
<dbReference type="GO" id="GO:0071013">
    <property type="term" value="C:catalytic step 2 spliceosome"/>
    <property type="evidence" value="ECO:0007669"/>
    <property type="project" value="TreeGrafter"/>
</dbReference>
<feature type="compositionally biased region" description="Polar residues" evidence="4">
    <location>
        <begin position="1"/>
        <end position="20"/>
    </location>
</feature>
<sequence>MAASQQTHSQALVKRQSASDVSLMPPPPFKRIKRPPKVLDEDEYTTALSEIIARDYFPGLLESQAQHEYLAALDSGNESWIAEAAQKLRNAGAPFAAAANKRRSSARNTRFDDSSRSNFHTPSATPRGRSTATASGVADTPVGFYAGSETPVSVSDIGQEQEAGDGGIDTSNLSLGAFQAKYTSEDNESFNTLLDKQNLKRRQKHAYMWTQDQRVPSARLIAYRAHKEARLLKQRGEDGIDQQETGDATAAAGTGSGSGNGGIANIASTDNGADKQTTTTMKDMVIPSMTTGATDARPARPDAWRIKRPDNTFMFPATSIDEDVPGLQTVQEAKEQLSKIGPKHVMHANTRFPPVHYLDDGPVPPSPSLNTDIIARRDAAKTKKKGTAAASESESDLETATGMGGETPRVNGYAFVDEDEPENIKDPDTTHPSYRDLLAGQFDGNAMPNPFKIGEIRKREELHLRMVENQAKLKRAKDRDTVRPVPGGVGVGGSTSTSGPRTRNDNATNMTPTPTAAAAAAGNMTPAARRLMEKLGGRTPLRAAAGNDDDRTGGGITASTPRNMWTPVRTPRRKK</sequence>
<feature type="region of interest" description="Disordered" evidence="4">
    <location>
        <begin position="1"/>
        <end position="37"/>
    </location>
</feature>
<reference evidence="5 6" key="1">
    <citation type="submission" date="2013-03" db="EMBL/GenBank/DDBJ databases">
        <title>The Genome Sequence of Capronia coronata CBS 617.96.</title>
        <authorList>
            <consortium name="The Broad Institute Genomics Platform"/>
            <person name="Cuomo C."/>
            <person name="de Hoog S."/>
            <person name="Gorbushina A."/>
            <person name="Walker B."/>
            <person name="Young S.K."/>
            <person name="Zeng Q."/>
            <person name="Gargeya S."/>
            <person name="Fitzgerald M."/>
            <person name="Haas B."/>
            <person name="Abouelleil A."/>
            <person name="Allen A.W."/>
            <person name="Alvarado L."/>
            <person name="Arachchi H.M."/>
            <person name="Berlin A.M."/>
            <person name="Chapman S.B."/>
            <person name="Gainer-Dewar J."/>
            <person name="Goldberg J."/>
            <person name="Griggs A."/>
            <person name="Gujja S."/>
            <person name="Hansen M."/>
            <person name="Howarth C."/>
            <person name="Imamovic A."/>
            <person name="Ireland A."/>
            <person name="Larimer J."/>
            <person name="McCowan C."/>
            <person name="Murphy C."/>
            <person name="Pearson M."/>
            <person name="Poon T.W."/>
            <person name="Priest M."/>
            <person name="Roberts A."/>
            <person name="Saif S."/>
            <person name="Shea T."/>
            <person name="Sisk P."/>
            <person name="Sykes S."/>
            <person name="Wortman J."/>
            <person name="Nusbaum C."/>
            <person name="Birren B."/>
        </authorList>
    </citation>
    <scope>NUCLEOTIDE SEQUENCE [LARGE SCALE GENOMIC DNA]</scope>
    <source>
        <strain evidence="5 6">CBS 617.96</strain>
    </source>
</reference>
<evidence type="ECO:0000313" key="5">
    <source>
        <dbReference type="EMBL" id="EXJ83890.1"/>
    </source>
</evidence>
<name>W9Y2P8_9EURO</name>
<dbReference type="eggNOG" id="KOG2627">
    <property type="taxonomic scope" value="Eukaryota"/>
</dbReference>